<dbReference type="EMBL" id="JBGCUO010000001">
    <property type="protein sequence ID" value="MEY1661580.1"/>
    <property type="molecule type" value="Genomic_DNA"/>
</dbReference>
<dbReference type="Pfam" id="PF07690">
    <property type="entry name" value="MFS_1"/>
    <property type="match status" value="1"/>
</dbReference>
<dbReference type="SUPFAM" id="SSF103473">
    <property type="entry name" value="MFS general substrate transporter"/>
    <property type="match status" value="1"/>
</dbReference>
<accession>A0ABV4AFH6</accession>
<comment type="subcellular location">
    <subcellularLocation>
        <location evidence="1">Membrane</location>
        <topology evidence="1">Multi-pass membrane protein</topology>
    </subcellularLocation>
</comment>
<feature type="transmembrane region" description="Helical" evidence="5">
    <location>
        <begin position="104"/>
        <end position="125"/>
    </location>
</feature>
<gene>
    <name evidence="7" type="ORF">AB5I84_05385</name>
</gene>
<dbReference type="Proteomes" id="UP001562065">
    <property type="component" value="Unassembled WGS sequence"/>
</dbReference>
<dbReference type="PANTHER" id="PTHR42718:SF49">
    <property type="entry name" value="EXPORT PROTEIN"/>
    <property type="match status" value="1"/>
</dbReference>
<feature type="transmembrane region" description="Helical" evidence="5">
    <location>
        <begin position="395"/>
        <end position="417"/>
    </location>
</feature>
<feature type="transmembrane region" description="Helical" evidence="5">
    <location>
        <begin position="265"/>
        <end position="290"/>
    </location>
</feature>
<evidence type="ECO:0000256" key="2">
    <source>
        <dbReference type="ARBA" id="ARBA00022692"/>
    </source>
</evidence>
<feature type="transmembrane region" description="Helical" evidence="5">
    <location>
        <begin position="331"/>
        <end position="350"/>
    </location>
</feature>
<dbReference type="RefSeq" id="WP_369454831.1">
    <property type="nucleotide sequence ID" value="NZ_JBGCUO010000001.1"/>
</dbReference>
<dbReference type="PANTHER" id="PTHR42718">
    <property type="entry name" value="MAJOR FACILITATOR SUPERFAMILY MULTIDRUG TRANSPORTER MFSC"/>
    <property type="match status" value="1"/>
</dbReference>
<dbReference type="PROSITE" id="PS50850">
    <property type="entry name" value="MFS"/>
    <property type="match status" value="1"/>
</dbReference>
<dbReference type="InterPro" id="IPR011701">
    <property type="entry name" value="MFS"/>
</dbReference>
<dbReference type="InterPro" id="IPR036259">
    <property type="entry name" value="MFS_trans_sf"/>
</dbReference>
<organism evidence="7 8">
    <name type="scientific">Isoalcanivorax beigongshangi</name>
    <dbReference type="NCBI Taxonomy" id="3238810"/>
    <lineage>
        <taxon>Bacteria</taxon>
        <taxon>Pseudomonadati</taxon>
        <taxon>Pseudomonadota</taxon>
        <taxon>Gammaproteobacteria</taxon>
        <taxon>Oceanospirillales</taxon>
        <taxon>Alcanivoracaceae</taxon>
        <taxon>Isoalcanivorax</taxon>
    </lineage>
</organism>
<feature type="transmembrane region" description="Helical" evidence="5">
    <location>
        <begin position="201"/>
        <end position="219"/>
    </location>
</feature>
<dbReference type="Gene3D" id="1.20.1250.20">
    <property type="entry name" value="MFS general substrate transporter like domains"/>
    <property type="match status" value="1"/>
</dbReference>
<dbReference type="Gene3D" id="1.20.1720.10">
    <property type="entry name" value="Multidrug resistance protein D"/>
    <property type="match status" value="1"/>
</dbReference>
<feature type="transmembrane region" description="Helical" evidence="5">
    <location>
        <begin position="137"/>
        <end position="157"/>
    </location>
</feature>
<name>A0ABV4AFH6_9GAMM</name>
<feature type="transmembrane region" description="Helical" evidence="5">
    <location>
        <begin position="465"/>
        <end position="485"/>
    </location>
</feature>
<feature type="transmembrane region" description="Helical" evidence="5">
    <location>
        <begin position="49"/>
        <end position="67"/>
    </location>
</feature>
<keyword evidence="8" id="KW-1185">Reference proteome</keyword>
<keyword evidence="3 5" id="KW-1133">Transmembrane helix</keyword>
<proteinExistence type="predicted"/>
<keyword evidence="4 5" id="KW-0472">Membrane</keyword>
<feature type="transmembrane region" description="Helical" evidence="5">
    <location>
        <begin position="296"/>
        <end position="319"/>
    </location>
</feature>
<evidence type="ECO:0000256" key="3">
    <source>
        <dbReference type="ARBA" id="ARBA00022989"/>
    </source>
</evidence>
<keyword evidence="2 5" id="KW-0812">Transmembrane</keyword>
<feature type="transmembrane region" description="Helical" evidence="5">
    <location>
        <begin position="169"/>
        <end position="189"/>
    </location>
</feature>
<evidence type="ECO:0000256" key="4">
    <source>
        <dbReference type="ARBA" id="ARBA00023136"/>
    </source>
</evidence>
<evidence type="ECO:0000259" key="6">
    <source>
        <dbReference type="PROSITE" id="PS50850"/>
    </source>
</evidence>
<sequence>MSKVIRGPSATATLWVAAAVCALTVLDTNLVGMILPALATDLGADFAQLEWIVSSYVLCFTALLLPAGTLADRYGHRRVLVAGLWVFALASLACGLAPDAVGLSWARAVQGAGAALLLAPALAAIRHRFTTPAAQRHAWGLWGMVMGLTMVASPWVGALLQHWGGWRSAFLVNVPVCSVLLMAVLRALPPAQRQRQAALDWRGMLLFSAAMLALVTALIEAPVHGVPVAGALLLVALLLGIIFIRVEHRHPAPMLMLSLFRSPRLVAAVLAMAAYAGCAQVMASLLPLYLQSAQRLSVLATAAMMLPFALCMLVFPLLGRRWDRGRLPGQGLARGLWWVAAGNLALAGVADASHPLWLVLPLALLGAGGGLLNGETQNAILSAVPAERAGMASGVSTTARFSGILLGFAGLGAVLAWTLNAVLPSYSCLAPEALAAADHLAALAGCAPAQWQAADLAARAAQAQGFQAVFLCAAVVAAMAALHVGRVMGSTEPALPGLGRR</sequence>
<evidence type="ECO:0000313" key="7">
    <source>
        <dbReference type="EMBL" id="MEY1661580.1"/>
    </source>
</evidence>
<evidence type="ECO:0000256" key="5">
    <source>
        <dbReference type="SAM" id="Phobius"/>
    </source>
</evidence>
<feature type="transmembrane region" description="Helical" evidence="5">
    <location>
        <begin position="225"/>
        <end position="244"/>
    </location>
</feature>
<feature type="transmembrane region" description="Helical" evidence="5">
    <location>
        <begin position="356"/>
        <end position="374"/>
    </location>
</feature>
<feature type="domain" description="Major facilitator superfamily (MFS) profile" evidence="6">
    <location>
        <begin position="13"/>
        <end position="492"/>
    </location>
</feature>
<comment type="caution">
    <text evidence="7">The sequence shown here is derived from an EMBL/GenBank/DDBJ whole genome shotgun (WGS) entry which is preliminary data.</text>
</comment>
<evidence type="ECO:0000256" key="1">
    <source>
        <dbReference type="ARBA" id="ARBA00004141"/>
    </source>
</evidence>
<protein>
    <submittedName>
        <fullName evidence="7">MFS transporter</fullName>
    </submittedName>
</protein>
<dbReference type="InterPro" id="IPR020846">
    <property type="entry name" value="MFS_dom"/>
</dbReference>
<evidence type="ECO:0000313" key="8">
    <source>
        <dbReference type="Proteomes" id="UP001562065"/>
    </source>
</evidence>
<reference evidence="7 8" key="1">
    <citation type="submission" date="2024-07" db="EMBL/GenBank/DDBJ databases">
        <authorList>
            <person name="Ren Q."/>
        </authorList>
    </citation>
    <scope>NUCLEOTIDE SEQUENCE [LARGE SCALE GENOMIC DNA]</scope>
    <source>
        <strain evidence="7 8">REN37</strain>
    </source>
</reference>
<feature type="transmembrane region" description="Helical" evidence="5">
    <location>
        <begin position="79"/>
        <end position="98"/>
    </location>
</feature>
<dbReference type="CDD" id="cd17321">
    <property type="entry name" value="MFS_MMR_MDR_like"/>
    <property type="match status" value="1"/>
</dbReference>